<dbReference type="AlphaFoldDB" id="A0AAV4BNB0"/>
<name>A0AAV4BNB0_9GAST</name>
<protein>
    <submittedName>
        <fullName evidence="2">Uncharacterized protein</fullName>
    </submittedName>
</protein>
<dbReference type="EMBL" id="BLXT01005227">
    <property type="protein sequence ID" value="GFO20930.1"/>
    <property type="molecule type" value="Genomic_DNA"/>
</dbReference>
<evidence type="ECO:0000256" key="1">
    <source>
        <dbReference type="SAM" id="MobiDB-lite"/>
    </source>
</evidence>
<sequence length="116" mass="13538">MWEEEEEEKEEGEDEDEKRVRARETVARGGREEEEEEKSQEEREQEQRLSRGREGSGRKDSRAGVEARQKRVMGRAAGKKARAGVKESGSEELHEEKDQEQAWKHGEKEQGEEQQQ</sequence>
<evidence type="ECO:0000313" key="2">
    <source>
        <dbReference type="EMBL" id="GFO20930.1"/>
    </source>
</evidence>
<feature type="compositionally biased region" description="Basic and acidic residues" evidence="1">
    <location>
        <begin position="17"/>
        <end position="31"/>
    </location>
</feature>
<proteinExistence type="predicted"/>
<accession>A0AAV4BNB0</accession>
<feature type="region of interest" description="Disordered" evidence="1">
    <location>
        <begin position="1"/>
        <end position="116"/>
    </location>
</feature>
<feature type="compositionally biased region" description="Basic residues" evidence="1">
    <location>
        <begin position="70"/>
        <end position="83"/>
    </location>
</feature>
<feature type="compositionally biased region" description="Acidic residues" evidence="1">
    <location>
        <begin position="1"/>
        <end position="16"/>
    </location>
</feature>
<keyword evidence="3" id="KW-1185">Reference proteome</keyword>
<dbReference type="Proteomes" id="UP000735302">
    <property type="component" value="Unassembled WGS sequence"/>
</dbReference>
<feature type="compositionally biased region" description="Basic and acidic residues" evidence="1">
    <location>
        <begin position="84"/>
        <end position="116"/>
    </location>
</feature>
<reference evidence="2 3" key="1">
    <citation type="journal article" date="2021" name="Elife">
        <title>Chloroplast acquisition without the gene transfer in kleptoplastic sea slugs, Plakobranchus ocellatus.</title>
        <authorList>
            <person name="Maeda T."/>
            <person name="Takahashi S."/>
            <person name="Yoshida T."/>
            <person name="Shimamura S."/>
            <person name="Takaki Y."/>
            <person name="Nagai Y."/>
            <person name="Toyoda A."/>
            <person name="Suzuki Y."/>
            <person name="Arimoto A."/>
            <person name="Ishii H."/>
            <person name="Satoh N."/>
            <person name="Nishiyama T."/>
            <person name="Hasebe M."/>
            <person name="Maruyama T."/>
            <person name="Minagawa J."/>
            <person name="Obokata J."/>
            <person name="Shigenobu S."/>
        </authorList>
    </citation>
    <scope>NUCLEOTIDE SEQUENCE [LARGE SCALE GENOMIC DNA]</scope>
</reference>
<organism evidence="2 3">
    <name type="scientific">Plakobranchus ocellatus</name>
    <dbReference type="NCBI Taxonomy" id="259542"/>
    <lineage>
        <taxon>Eukaryota</taxon>
        <taxon>Metazoa</taxon>
        <taxon>Spiralia</taxon>
        <taxon>Lophotrochozoa</taxon>
        <taxon>Mollusca</taxon>
        <taxon>Gastropoda</taxon>
        <taxon>Heterobranchia</taxon>
        <taxon>Euthyneura</taxon>
        <taxon>Panpulmonata</taxon>
        <taxon>Sacoglossa</taxon>
        <taxon>Placobranchoidea</taxon>
        <taxon>Plakobranchidae</taxon>
        <taxon>Plakobranchus</taxon>
    </lineage>
</organism>
<evidence type="ECO:0000313" key="3">
    <source>
        <dbReference type="Proteomes" id="UP000735302"/>
    </source>
</evidence>
<comment type="caution">
    <text evidence="2">The sequence shown here is derived from an EMBL/GenBank/DDBJ whole genome shotgun (WGS) entry which is preliminary data.</text>
</comment>
<gene>
    <name evidence="2" type="ORF">PoB_004743500</name>
</gene>
<feature type="compositionally biased region" description="Basic and acidic residues" evidence="1">
    <location>
        <begin position="40"/>
        <end position="69"/>
    </location>
</feature>